<evidence type="ECO:0000256" key="1">
    <source>
        <dbReference type="SAM" id="MobiDB-lite"/>
    </source>
</evidence>
<dbReference type="EMBL" id="QGKX02001621">
    <property type="protein sequence ID" value="KAF3502098.1"/>
    <property type="molecule type" value="Genomic_DNA"/>
</dbReference>
<dbReference type="Proteomes" id="UP000712600">
    <property type="component" value="Unassembled WGS sequence"/>
</dbReference>
<gene>
    <name evidence="2" type="ORF">F2Q69_00041587</name>
</gene>
<organism evidence="2 3">
    <name type="scientific">Brassica cretica</name>
    <name type="common">Mustard</name>
    <dbReference type="NCBI Taxonomy" id="69181"/>
    <lineage>
        <taxon>Eukaryota</taxon>
        <taxon>Viridiplantae</taxon>
        <taxon>Streptophyta</taxon>
        <taxon>Embryophyta</taxon>
        <taxon>Tracheophyta</taxon>
        <taxon>Spermatophyta</taxon>
        <taxon>Magnoliopsida</taxon>
        <taxon>eudicotyledons</taxon>
        <taxon>Gunneridae</taxon>
        <taxon>Pentapetalae</taxon>
        <taxon>rosids</taxon>
        <taxon>malvids</taxon>
        <taxon>Brassicales</taxon>
        <taxon>Brassicaceae</taxon>
        <taxon>Brassiceae</taxon>
        <taxon>Brassica</taxon>
    </lineage>
</organism>
<protein>
    <recommendedName>
        <fullName evidence="4">NB-ARC domain-containing protein</fullName>
    </recommendedName>
</protein>
<dbReference type="InterPro" id="IPR032675">
    <property type="entry name" value="LRR_dom_sf"/>
</dbReference>
<comment type="caution">
    <text evidence="2">The sequence shown here is derived from an EMBL/GenBank/DDBJ whole genome shotgun (WGS) entry which is preliminary data.</text>
</comment>
<name>A0A8S9NK39_BRACR</name>
<dbReference type="SUPFAM" id="SSF52058">
    <property type="entry name" value="L domain-like"/>
    <property type="match status" value="1"/>
</dbReference>
<evidence type="ECO:0000313" key="3">
    <source>
        <dbReference type="Proteomes" id="UP000712600"/>
    </source>
</evidence>
<accession>A0A8S9NK39</accession>
<reference evidence="2" key="1">
    <citation type="submission" date="2019-12" db="EMBL/GenBank/DDBJ databases">
        <title>Genome sequencing and annotation of Brassica cretica.</title>
        <authorList>
            <person name="Studholme D.J."/>
            <person name="Sarris P."/>
        </authorList>
    </citation>
    <scope>NUCLEOTIDE SEQUENCE</scope>
    <source>
        <strain evidence="2">PFS-109/04</strain>
        <tissue evidence="2">Leaf</tissue>
    </source>
</reference>
<sequence length="209" mass="23461">MKEDLRIDFKGMKINNNKEASKGFLKQISYYKKSPPVERLLKDAKSIFLKERFPESKTILVVIDDNLSGCSNFEEIQDYPPNLKDLYLAGTAIREITSSLGKLTILDLLQYIWRIVTSFLQLPLGISKLKAMLTLKLSGCSKLKSLPNLDATILSGSGHLNTETTMEVPAAIMVQAIMVHHSTIQDSRPGECETPLINLQHKPEDPDLF</sequence>
<feature type="region of interest" description="Disordered" evidence="1">
    <location>
        <begin position="186"/>
        <end position="209"/>
    </location>
</feature>
<evidence type="ECO:0008006" key="4">
    <source>
        <dbReference type="Google" id="ProtNLM"/>
    </source>
</evidence>
<dbReference type="AlphaFoldDB" id="A0A8S9NK39"/>
<proteinExistence type="predicted"/>
<evidence type="ECO:0000313" key="2">
    <source>
        <dbReference type="EMBL" id="KAF3502098.1"/>
    </source>
</evidence>
<dbReference type="Gene3D" id="3.80.10.10">
    <property type="entry name" value="Ribonuclease Inhibitor"/>
    <property type="match status" value="1"/>
</dbReference>